<dbReference type="InterPro" id="IPR009057">
    <property type="entry name" value="Homeodomain-like_sf"/>
</dbReference>
<dbReference type="Proteomes" id="UP000270190">
    <property type="component" value="Unassembled WGS sequence"/>
</dbReference>
<dbReference type="OrthoDB" id="9812993at2"/>
<evidence type="ECO:0000256" key="1">
    <source>
        <dbReference type="ARBA" id="ARBA00023015"/>
    </source>
</evidence>
<dbReference type="Pfam" id="PF00440">
    <property type="entry name" value="TetR_N"/>
    <property type="match status" value="1"/>
</dbReference>
<evidence type="ECO:0000313" key="6">
    <source>
        <dbReference type="EMBL" id="ATF26860.1"/>
    </source>
</evidence>
<accession>A0A1D2KRU2</accession>
<evidence type="ECO:0000313" key="8">
    <source>
        <dbReference type="Proteomes" id="UP000243591"/>
    </source>
</evidence>
<keyword evidence="2 4" id="KW-0238">DNA-binding</keyword>
<dbReference type="PANTHER" id="PTHR43479:SF11">
    <property type="entry name" value="ACREF_ENVCD OPERON REPRESSOR-RELATED"/>
    <property type="match status" value="1"/>
</dbReference>
<dbReference type="RefSeq" id="WP_051536021.1">
    <property type="nucleotide sequence ID" value="NZ_CBCPHX010000001.1"/>
</dbReference>
<dbReference type="EMBL" id="CP023483">
    <property type="protein sequence ID" value="ATF26860.1"/>
    <property type="molecule type" value="Genomic_DNA"/>
</dbReference>
<gene>
    <name evidence="7" type="ORF">BTBSAS_140061</name>
    <name evidence="6" type="ORF">CNY62_11120</name>
</gene>
<keyword evidence="3" id="KW-0804">Transcription</keyword>
<keyword evidence="8" id="KW-1185">Reference proteome</keyword>
<dbReference type="PROSITE" id="PS01081">
    <property type="entry name" value="HTH_TETR_1"/>
    <property type="match status" value="1"/>
</dbReference>
<keyword evidence="1" id="KW-0805">Transcription regulation</keyword>
<name>A0A1D2KRU2_BROTH</name>
<protein>
    <submittedName>
        <fullName evidence="7">Putative TetR family transcriptional regulator</fullName>
    </submittedName>
    <submittedName>
        <fullName evidence="6">TetR/AcrR family transcriptional regulator</fullName>
    </submittedName>
</protein>
<dbReference type="FunFam" id="1.10.10.60:FF:000141">
    <property type="entry name" value="TetR family transcriptional regulator"/>
    <property type="match status" value="1"/>
</dbReference>
<feature type="DNA-binding region" description="H-T-H motif" evidence="4">
    <location>
        <begin position="25"/>
        <end position="44"/>
    </location>
</feature>
<organism evidence="6 8">
    <name type="scientific">Brochothrix thermosphacta</name>
    <name type="common">Microbacterium thermosphactum</name>
    <dbReference type="NCBI Taxonomy" id="2756"/>
    <lineage>
        <taxon>Bacteria</taxon>
        <taxon>Bacillati</taxon>
        <taxon>Bacillota</taxon>
        <taxon>Bacilli</taxon>
        <taxon>Bacillales</taxon>
        <taxon>Listeriaceae</taxon>
        <taxon>Brochothrix</taxon>
    </lineage>
</organism>
<dbReference type="PROSITE" id="PS50977">
    <property type="entry name" value="HTH_TETR_2"/>
    <property type="match status" value="1"/>
</dbReference>
<reference evidence="7" key="2">
    <citation type="submission" date="2018-04" db="EMBL/GenBank/DDBJ databases">
        <authorList>
            <person name="Go L.Y."/>
            <person name="Mitchell J.A."/>
        </authorList>
    </citation>
    <scope>NUCLEOTIDE SEQUENCE</scope>
    <source>
        <strain evidence="7">BSAS1 3</strain>
    </source>
</reference>
<dbReference type="Gene3D" id="1.10.357.10">
    <property type="entry name" value="Tetracycline Repressor, domain 2"/>
    <property type="match status" value="1"/>
</dbReference>
<reference evidence="9" key="3">
    <citation type="submission" date="2018-04" db="EMBL/GenBank/DDBJ databases">
        <authorList>
            <person name="Illikoud N."/>
        </authorList>
    </citation>
    <scope>NUCLEOTIDE SEQUENCE [LARGE SCALE GENOMIC DNA]</scope>
</reference>
<dbReference type="AlphaFoldDB" id="A0A1D2KRU2"/>
<evidence type="ECO:0000313" key="9">
    <source>
        <dbReference type="Proteomes" id="UP000270190"/>
    </source>
</evidence>
<evidence type="ECO:0000256" key="4">
    <source>
        <dbReference type="PROSITE-ProRule" id="PRU00335"/>
    </source>
</evidence>
<dbReference type="GO" id="GO:0045892">
    <property type="term" value="P:negative regulation of DNA-templated transcription"/>
    <property type="evidence" value="ECO:0007669"/>
    <property type="project" value="UniProtKB-ARBA"/>
</dbReference>
<evidence type="ECO:0000256" key="3">
    <source>
        <dbReference type="ARBA" id="ARBA00023163"/>
    </source>
</evidence>
<dbReference type="InterPro" id="IPR023772">
    <property type="entry name" value="DNA-bd_HTH_TetR-type_CS"/>
</dbReference>
<dbReference type="Proteomes" id="UP000243591">
    <property type="component" value="Chromosome"/>
</dbReference>
<evidence type="ECO:0000259" key="5">
    <source>
        <dbReference type="PROSITE" id="PS50977"/>
    </source>
</evidence>
<evidence type="ECO:0000256" key="2">
    <source>
        <dbReference type="ARBA" id="ARBA00023125"/>
    </source>
</evidence>
<dbReference type="STRING" id="2756.BFR44_04940"/>
<dbReference type="KEGG" id="bths:CNY62_11120"/>
<proteinExistence type="predicted"/>
<dbReference type="InterPro" id="IPR001647">
    <property type="entry name" value="HTH_TetR"/>
</dbReference>
<sequence>MNKRKMHVIDTARELFIKHGYHATSIQDILEASGISKGSFYNYFSSKSELFQSVFSSMFALLRERRDALVVGKDLKDPTIFIEQMVLLMGNNDKIKIQELINDVMISNDLELIAFIKNFRYFMIVWVNERLMDILPSDKKEHSFDVTLQFMGLTHMMFEMNRAVNKKYTNEEMIRYALDQSLLLVQHSDVMATPLFTNQDIADYFPQIEGGIDNKRRLTLVTMNLKKALDTKSNLSEGDNDYLTKMLFFIQKNILDENFSDDFIFESFTLSIEKVLHNKEIEEYCVYRTFLRELLNER</sequence>
<dbReference type="EMBL" id="OUNC01000006">
    <property type="protein sequence ID" value="SPP27429.1"/>
    <property type="molecule type" value="Genomic_DNA"/>
</dbReference>
<evidence type="ECO:0000313" key="7">
    <source>
        <dbReference type="EMBL" id="SPP27429.1"/>
    </source>
</evidence>
<reference evidence="6 8" key="1">
    <citation type="submission" date="2017-09" db="EMBL/GenBank/DDBJ databases">
        <title>Complete Genome Sequences of Two Strains of the Meat Spoilage Bacterium Brochothrix thermosphacta Isolated from Ground Chicken.</title>
        <authorList>
            <person name="Paoli G.C."/>
            <person name="Wijey C."/>
            <person name="Chen C.-Y."/>
            <person name="Nguyen L."/>
            <person name="Yan X."/>
            <person name="Irwin P.L."/>
        </authorList>
    </citation>
    <scope>NUCLEOTIDE SEQUENCE [LARGE SCALE GENOMIC DNA]</scope>
    <source>
        <strain evidence="6 8">BI</strain>
    </source>
</reference>
<dbReference type="GO" id="GO:0003677">
    <property type="term" value="F:DNA binding"/>
    <property type="evidence" value="ECO:0007669"/>
    <property type="project" value="UniProtKB-UniRule"/>
</dbReference>
<dbReference type="PANTHER" id="PTHR43479">
    <property type="entry name" value="ACREF/ENVCD OPERON REPRESSOR-RELATED"/>
    <property type="match status" value="1"/>
</dbReference>
<dbReference type="InterPro" id="IPR050624">
    <property type="entry name" value="HTH-type_Tx_Regulator"/>
</dbReference>
<dbReference type="SUPFAM" id="SSF46689">
    <property type="entry name" value="Homeodomain-like"/>
    <property type="match status" value="1"/>
</dbReference>
<dbReference type="PRINTS" id="PR00455">
    <property type="entry name" value="HTHTETR"/>
</dbReference>
<feature type="domain" description="HTH tetR-type" evidence="5">
    <location>
        <begin position="2"/>
        <end position="62"/>
    </location>
</feature>